<keyword evidence="2" id="KW-1185">Reference proteome</keyword>
<dbReference type="Proteomes" id="UP000024816">
    <property type="component" value="Unassembled WGS sequence"/>
</dbReference>
<evidence type="ECO:0000313" key="1">
    <source>
        <dbReference type="EMBL" id="KCZ87793.1"/>
    </source>
</evidence>
<name>A0A059FB82_9PROT</name>
<dbReference type="AlphaFoldDB" id="A0A059FB82"/>
<dbReference type="STRING" id="1280952.HJA_12354"/>
<organism evidence="1 2">
    <name type="scientific">Hyphomonas jannaschiana VP2</name>
    <dbReference type="NCBI Taxonomy" id="1280952"/>
    <lineage>
        <taxon>Bacteria</taxon>
        <taxon>Pseudomonadati</taxon>
        <taxon>Pseudomonadota</taxon>
        <taxon>Alphaproteobacteria</taxon>
        <taxon>Hyphomonadales</taxon>
        <taxon>Hyphomonadaceae</taxon>
        <taxon>Hyphomonas</taxon>
    </lineage>
</organism>
<dbReference type="EMBL" id="ARYJ01000007">
    <property type="protein sequence ID" value="KCZ87793.1"/>
    <property type="molecule type" value="Genomic_DNA"/>
</dbReference>
<proteinExistence type="predicted"/>
<reference evidence="1 2" key="1">
    <citation type="journal article" date="2014" name="Antonie Van Leeuwenhoek">
        <title>Hyphomonas beringensis sp. nov. and Hyphomonas chukchiensis sp. nov., isolated from surface seawater of the Bering Sea and Chukchi Sea.</title>
        <authorList>
            <person name="Li C."/>
            <person name="Lai Q."/>
            <person name="Li G."/>
            <person name="Dong C."/>
            <person name="Wang J."/>
            <person name="Liao Y."/>
            <person name="Shao Z."/>
        </authorList>
    </citation>
    <scope>NUCLEOTIDE SEQUENCE [LARGE SCALE GENOMIC DNA]</scope>
    <source>
        <strain evidence="1 2">VP2</strain>
    </source>
</reference>
<evidence type="ECO:0000313" key="2">
    <source>
        <dbReference type="Proteomes" id="UP000024816"/>
    </source>
</evidence>
<accession>A0A059FB82</accession>
<comment type="caution">
    <text evidence="1">The sequence shown here is derived from an EMBL/GenBank/DDBJ whole genome shotgun (WGS) entry which is preliminary data.</text>
</comment>
<gene>
    <name evidence="1" type="ORF">HJA_12354</name>
</gene>
<sequence>MAKMLVKAATLPMLANAEDRLFSNVLTLLTPCESLEFWRLDAGVDFKPVYGKLRMGFAVASA</sequence>
<protein>
    <submittedName>
        <fullName evidence="1">Uncharacterized protein</fullName>
    </submittedName>
</protein>